<keyword evidence="3" id="KW-1185">Reference proteome</keyword>
<gene>
    <name evidence="2" type="ORF">JN11_01058</name>
</gene>
<evidence type="ECO:0000313" key="2">
    <source>
        <dbReference type="EMBL" id="TWJ03512.1"/>
    </source>
</evidence>
<dbReference type="Gene3D" id="3.60.15.10">
    <property type="entry name" value="Ribonuclease Z/Hydroxyacylglutathione hydrolase-like"/>
    <property type="match status" value="1"/>
</dbReference>
<dbReference type="PANTHER" id="PTHR47619:SF1">
    <property type="entry name" value="EXODEOXYRIBONUCLEASE WALJ"/>
    <property type="match status" value="1"/>
</dbReference>
<organism evidence="2 3">
    <name type="scientific">Mucilaginibacter frigoritolerans</name>
    <dbReference type="NCBI Taxonomy" id="652788"/>
    <lineage>
        <taxon>Bacteria</taxon>
        <taxon>Pseudomonadati</taxon>
        <taxon>Bacteroidota</taxon>
        <taxon>Sphingobacteriia</taxon>
        <taxon>Sphingobacteriales</taxon>
        <taxon>Sphingobacteriaceae</taxon>
        <taxon>Mucilaginibacter</taxon>
    </lineage>
</organism>
<reference evidence="2 3" key="1">
    <citation type="submission" date="2019-07" db="EMBL/GenBank/DDBJ databases">
        <title>Genomic Encyclopedia of Archaeal and Bacterial Type Strains, Phase II (KMG-II): from individual species to whole genera.</title>
        <authorList>
            <person name="Goeker M."/>
        </authorList>
    </citation>
    <scope>NUCLEOTIDE SEQUENCE [LARGE SCALE GENOMIC DNA]</scope>
    <source>
        <strain evidence="2 3">ATCC BAA-1854</strain>
    </source>
</reference>
<dbReference type="PANTHER" id="PTHR47619">
    <property type="entry name" value="METALLO-HYDROLASE YYCJ-RELATED"/>
    <property type="match status" value="1"/>
</dbReference>
<sequence>MSFRFSISVVYAIIYQAGNRQRKITHYKLFLANFKIASTFTFNNFYIQNCYFIKFRVSLHLQMSLFIASLNSGSNGNCYYVGNGHDAVLIDAGISCRETEKRMLRLGLSMKKVKAIFISHEHSDHINGIPVLAKKYQLPVYITKPTMLNGRLTIEDHLTFTFSPFSPITIGEIQVTAFPKQHDASDPHSFIVSCNNINIGVLTDIGTVCENVITHFSKCHAAFLEANYDDEMLDKGNYPYHLKSRIRSGNGHLSNKQALELFINHRSSNLSHLLLSHLSKNNNDPKLVQDLFNEHANGTTVVVASRHVESEVYYIKGTGNLESSFSELKRMQTTLF</sequence>
<dbReference type="Pfam" id="PF12706">
    <property type="entry name" value="Lactamase_B_2"/>
    <property type="match status" value="1"/>
</dbReference>
<protein>
    <submittedName>
        <fullName evidence="2">Phosphoribosyl 1,2-cyclic phosphodiesterase</fullName>
    </submittedName>
</protein>
<proteinExistence type="predicted"/>
<comment type="caution">
    <text evidence="2">The sequence shown here is derived from an EMBL/GenBank/DDBJ whole genome shotgun (WGS) entry which is preliminary data.</text>
</comment>
<dbReference type="InterPro" id="IPR052533">
    <property type="entry name" value="WalJ/YycJ-like"/>
</dbReference>
<dbReference type="InterPro" id="IPR036866">
    <property type="entry name" value="RibonucZ/Hydroxyglut_hydro"/>
</dbReference>
<dbReference type="InterPro" id="IPR001279">
    <property type="entry name" value="Metallo-B-lactamas"/>
</dbReference>
<dbReference type="Proteomes" id="UP000317010">
    <property type="component" value="Unassembled WGS sequence"/>
</dbReference>
<dbReference type="SUPFAM" id="SSF56281">
    <property type="entry name" value="Metallo-hydrolase/oxidoreductase"/>
    <property type="match status" value="1"/>
</dbReference>
<dbReference type="SMART" id="SM00849">
    <property type="entry name" value="Lactamase_B"/>
    <property type="match status" value="1"/>
</dbReference>
<evidence type="ECO:0000313" key="3">
    <source>
        <dbReference type="Proteomes" id="UP000317010"/>
    </source>
</evidence>
<evidence type="ECO:0000259" key="1">
    <source>
        <dbReference type="SMART" id="SM00849"/>
    </source>
</evidence>
<accession>A0A562UCG9</accession>
<name>A0A562UCG9_9SPHI</name>
<dbReference type="AlphaFoldDB" id="A0A562UCG9"/>
<feature type="domain" description="Metallo-beta-lactamase" evidence="1">
    <location>
        <begin position="75"/>
        <end position="265"/>
    </location>
</feature>
<dbReference type="EMBL" id="VLLI01000002">
    <property type="protein sequence ID" value="TWJ03512.1"/>
    <property type="molecule type" value="Genomic_DNA"/>
</dbReference>